<organism evidence="2 3">
    <name type="scientific">Trichomonas vaginalis (strain ATCC PRA-98 / G3)</name>
    <dbReference type="NCBI Taxonomy" id="412133"/>
    <lineage>
        <taxon>Eukaryota</taxon>
        <taxon>Metamonada</taxon>
        <taxon>Parabasalia</taxon>
        <taxon>Trichomonadida</taxon>
        <taxon>Trichomonadidae</taxon>
        <taxon>Trichomonas</taxon>
    </lineage>
</organism>
<dbReference type="OMA" id="ERSSIWC"/>
<evidence type="ECO:0000256" key="1">
    <source>
        <dbReference type="SAM" id="Phobius"/>
    </source>
</evidence>
<name>A2DWI1_TRIV3</name>
<feature type="transmembrane region" description="Helical" evidence="1">
    <location>
        <begin position="106"/>
        <end position="127"/>
    </location>
</feature>
<dbReference type="Proteomes" id="UP000001542">
    <property type="component" value="Unassembled WGS sequence"/>
</dbReference>
<feature type="transmembrane region" description="Helical" evidence="1">
    <location>
        <begin position="199"/>
        <end position="216"/>
    </location>
</feature>
<feature type="transmembrane region" description="Helical" evidence="1">
    <location>
        <begin position="173"/>
        <end position="192"/>
    </location>
</feature>
<feature type="transmembrane region" description="Helical" evidence="1">
    <location>
        <begin position="222"/>
        <end position="244"/>
    </location>
</feature>
<dbReference type="InParanoid" id="A2DWI1"/>
<evidence type="ECO:0000313" key="3">
    <source>
        <dbReference type="Proteomes" id="UP000001542"/>
    </source>
</evidence>
<keyword evidence="1" id="KW-0812">Transmembrane</keyword>
<dbReference type="VEuPathDB" id="TrichDB:TVAG_201600"/>
<evidence type="ECO:0000313" key="2">
    <source>
        <dbReference type="EMBL" id="EAY15166.1"/>
    </source>
</evidence>
<accession>A2DWI1</accession>
<reference evidence="2" key="2">
    <citation type="journal article" date="2007" name="Science">
        <title>Draft genome sequence of the sexually transmitted pathogen Trichomonas vaginalis.</title>
        <authorList>
            <person name="Carlton J.M."/>
            <person name="Hirt R.P."/>
            <person name="Silva J.C."/>
            <person name="Delcher A.L."/>
            <person name="Schatz M."/>
            <person name="Zhao Q."/>
            <person name="Wortman J.R."/>
            <person name="Bidwell S.L."/>
            <person name="Alsmark U.C.M."/>
            <person name="Besteiro S."/>
            <person name="Sicheritz-Ponten T."/>
            <person name="Noel C.J."/>
            <person name="Dacks J.B."/>
            <person name="Foster P.G."/>
            <person name="Simillion C."/>
            <person name="Van de Peer Y."/>
            <person name="Miranda-Saavedra D."/>
            <person name="Barton G.J."/>
            <person name="Westrop G.D."/>
            <person name="Mueller S."/>
            <person name="Dessi D."/>
            <person name="Fiori P.L."/>
            <person name="Ren Q."/>
            <person name="Paulsen I."/>
            <person name="Zhang H."/>
            <person name="Bastida-Corcuera F.D."/>
            <person name="Simoes-Barbosa A."/>
            <person name="Brown M.T."/>
            <person name="Hayes R.D."/>
            <person name="Mukherjee M."/>
            <person name="Okumura C.Y."/>
            <person name="Schneider R."/>
            <person name="Smith A.J."/>
            <person name="Vanacova S."/>
            <person name="Villalvazo M."/>
            <person name="Haas B.J."/>
            <person name="Pertea M."/>
            <person name="Feldblyum T.V."/>
            <person name="Utterback T.R."/>
            <person name="Shu C.L."/>
            <person name="Osoegawa K."/>
            <person name="de Jong P.J."/>
            <person name="Hrdy I."/>
            <person name="Horvathova L."/>
            <person name="Zubacova Z."/>
            <person name="Dolezal P."/>
            <person name="Malik S.B."/>
            <person name="Logsdon J.M. Jr."/>
            <person name="Henze K."/>
            <person name="Gupta A."/>
            <person name="Wang C.C."/>
            <person name="Dunne R.L."/>
            <person name="Upcroft J.A."/>
            <person name="Upcroft P."/>
            <person name="White O."/>
            <person name="Salzberg S.L."/>
            <person name="Tang P."/>
            <person name="Chiu C.-H."/>
            <person name="Lee Y.-S."/>
            <person name="Embley T.M."/>
            <person name="Coombs G.H."/>
            <person name="Mottram J.C."/>
            <person name="Tachezy J."/>
            <person name="Fraser-Liggett C.M."/>
            <person name="Johnson P.J."/>
        </authorList>
    </citation>
    <scope>NUCLEOTIDE SEQUENCE [LARGE SCALE GENOMIC DNA]</scope>
    <source>
        <strain evidence="2">G3</strain>
    </source>
</reference>
<gene>
    <name evidence="2" type="ORF">TVAG_201600</name>
</gene>
<reference evidence="2" key="1">
    <citation type="submission" date="2006-10" db="EMBL/GenBank/DDBJ databases">
        <authorList>
            <person name="Amadeo P."/>
            <person name="Zhao Q."/>
            <person name="Wortman J."/>
            <person name="Fraser-Liggett C."/>
            <person name="Carlton J."/>
        </authorList>
    </citation>
    <scope>NUCLEOTIDE SEQUENCE</scope>
    <source>
        <strain evidence="2">G3</strain>
    </source>
</reference>
<dbReference type="VEuPathDB" id="TrichDB:TVAGG3_0202320"/>
<dbReference type="RefSeq" id="XP_001327389.1">
    <property type="nucleotide sequence ID" value="XM_001327354.1"/>
</dbReference>
<dbReference type="KEGG" id="tva:4773180"/>
<feature type="transmembrane region" description="Helical" evidence="1">
    <location>
        <begin position="6"/>
        <end position="29"/>
    </location>
</feature>
<keyword evidence="1" id="KW-0472">Membrane</keyword>
<dbReference type="AlphaFoldDB" id="A2DWI1"/>
<dbReference type="Pfam" id="PF19069">
    <property type="entry name" value="DUF5765"/>
    <property type="match status" value="1"/>
</dbReference>
<sequence length="257" mass="29895">MCFNKEWSLIFTGTSLFFGGWVVSGHGIWKNIESWQRWRVCYCFIYFAAMEALQFFQYLVINDCQSSLNIFLTFLGFIHICWQPLFSNIAFSALDFKNFDKKRDDIWKFIFKFAFASGLLMSFRILIPAVYDFPEAFIFEPRGNADGYCGEKTCTTNGIYHLKWEFKLLKSTYAFPNMSAHCLFMFVCPFILGLRIQSIILFLTGPFISVLFPGPVSDGERSSIWCFFSIAESFITVITCYIACRRQLNASLKQKQQ</sequence>
<keyword evidence="1" id="KW-1133">Transmembrane helix</keyword>
<feature type="transmembrane region" description="Helical" evidence="1">
    <location>
        <begin position="67"/>
        <end position="94"/>
    </location>
</feature>
<dbReference type="InterPro" id="IPR043912">
    <property type="entry name" value="DUF5765"/>
</dbReference>
<dbReference type="eggNOG" id="ENOG502ST8D">
    <property type="taxonomic scope" value="Eukaryota"/>
</dbReference>
<feature type="transmembrane region" description="Helical" evidence="1">
    <location>
        <begin position="41"/>
        <end position="61"/>
    </location>
</feature>
<proteinExistence type="predicted"/>
<keyword evidence="3" id="KW-1185">Reference proteome</keyword>
<protein>
    <recommendedName>
        <fullName evidence="4">Transmembrane protein</fullName>
    </recommendedName>
</protein>
<dbReference type="EMBL" id="DS113259">
    <property type="protein sequence ID" value="EAY15166.1"/>
    <property type="molecule type" value="Genomic_DNA"/>
</dbReference>
<dbReference type="OrthoDB" id="10267839at2759"/>
<evidence type="ECO:0008006" key="4">
    <source>
        <dbReference type="Google" id="ProtNLM"/>
    </source>
</evidence>